<sequence length="137" mass="15854">MPTIEVGLDVTSIPLQRRFAKKLSLWMTRKGIPISHTIVKFRVVEPSSIYSGPYPFDQFPGESENKHFAFVNCYVSHERSREFKKEMASCMTDAFQPDIYPEKVFINFLSVDPQDYFNGFDVLAQKTRGSHHDQSIE</sequence>
<gene>
    <name evidence="1" type="ORF">JOE21_002599</name>
</gene>
<name>A0ABU1IP80_9BACL</name>
<protein>
    <submittedName>
        <fullName evidence="1">Phenylpyruvate tautomerase PptA (4-oxalocrotonate tautomerase family)</fullName>
    </submittedName>
</protein>
<evidence type="ECO:0000313" key="1">
    <source>
        <dbReference type="EMBL" id="MDR6226592.1"/>
    </source>
</evidence>
<evidence type="ECO:0000313" key="2">
    <source>
        <dbReference type="Proteomes" id="UP001185012"/>
    </source>
</evidence>
<reference evidence="1 2" key="1">
    <citation type="submission" date="2023-07" db="EMBL/GenBank/DDBJ databases">
        <title>Genomic Encyclopedia of Type Strains, Phase IV (KMG-IV): sequencing the most valuable type-strain genomes for metagenomic binning, comparative biology and taxonomic classification.</title>
        <authorList>
            <person name="Goeker M."/>
        </authorList>
    </citation>
    <scope>NUCLEOTIDE SEQUENCE [LARGE SCALE GENOMIC DNA]</scope>
    <source>
        <strain evidence="1 2">DSM 45903</strain>
    </source>
</reference>
<organism evidence="1 2">
    <name type="scientific">Desmospora profundinema</name>
    <dbReference type="NCBI Taxonomy" id="1571184"/>
    <lineage>
        <taxon>Bacteria</taxon>
        <taxon>Bacillati</taxon>
        <taxon>Bacillota</taxon>
        <taxon>Bacilli</taxon>
        <taxon>Bacillales</taxon>
        <taxon>Thermoactinomycetaceae</taxon>
        <taxon>Desmospora</taxon>
    </lineage>
</organism>
<comment type="caution">
    <text evidence="1">The sequence shown here is derived from an EMBL/GenBank/DDBJ whole genome shotgun (WGS) entry which is preliminary data.</text>
</comment>
<dbReference type="InterPro" id="IPR014347">
    <property type="entry name" value="Tautomerase/MIF_sf"/>
</dbReference>
<dbReference type="Gene3D" id="3.30.429.10">
    <property type="entry name" value="Macrophage Migration Inhibitory Factor"/>
    <property type="match status" value="1"/>
</dbReference>
<dbReference type="EMBL" id="JAVDQG010000005">
    <property type="protein sequence ID" value="MDR6226592.1"/>
    <property type="molecule type" value="Genomic_DNA"/>
</dbReference>
<keyword evidence="2" id="KW-1185">Reference proteome</keyword>
<proteinExistence type="predicted"/>
<dbReference type="Proteomes" id="UP001185012">
    <property type="component" value="Unassembled WGS sequence"/>
</dbReference>
<accession>A0ABU1IP80</accession>
<dbReference type="RefSeq" id="WP_309866682.1">
    <property type="nucleotide sequence ID" value="NZ_JAVDQG010000005.1"/>
</dbReference>
<dbReference type="SUPFAM" id="SSF55331">
    <property type="entry name" value="Tautomerase/MIF"/>
    <property type="match status" value="1"/>
</dbReference>